<proteinExistence type="predicted"/>
<accession>A0A6G6XY13</accession>
<dbReference type="EMBL" id="MT028492">
    <property type="protein sequence ID" value="QIG66109.1"/>
    <property type="molecule type" value="Genomic_DNA"/>
</dbReference>
<reference evidence="1 2" key="1">
    <citation type="submission" date="2020-02" db="EMBL/GenBank/DDBJ databases">
        <title>Identification and Characterization of First Virulent Phages, Including a Novel Jumbo Virus, Infecting Ochrobactrum spp.</title>
        <authorList>
            <person name="Decewicz P."/>
            <person name="Golec P."/>
            <person name="Szymczak M."/>
            <person name="Radlinska M."/>
            <person name="Dziewit L."/>
        </authorList>
    </citation>
    <scope>NUCLEOTIDE SEQUENCE [LARGE SCALE GENOMIC DNA]</scope>
</reference>
<name>A0A6G6XY13_9CAUD</name>
<protein>
    <submittedName>
        <fullName evidence="1">Uncharacterized protein</fullName>
    </submittedName>
</protein>
<organism evidence="1 2">
    <name type="scientific">Ochrobactrum phage vB_OspP_OH</name>
    <dbReference type="NCBI Taxonomy" id="2712957"/>
    <lineage>
        <taxon>Viruses</taxon>
        <taxon>Duplodnaviria</taxon>
        <taxon>Heunggongvirae</taxon>
        <taxon>Uroviricota</taxon>
        <taxon>Caudoviricetes</taxon>
        <taxon>Wolominvirus</taxon>
        <taxon>Wolominvirus OH</taxon>
    </lineage>
</organism>
<dbReference type="Gene3D" id="2.60.40.2700">
    <property type="match status" value="1"/>
</dbReference>
<keyword evidence="2" id="KW-1185">Reference proteome</keyword>
<evidence type="ECO:0000313" key="2">
    <source>
        <dbReference type="Proteomes" id="UP000503046"/>
    </source>
</evidence>
<dbReference type="Proteomes" id="UP000503046">
    <property type="component" value="Segment"/>
</dbReference>
<gene>
    <name evidence="1" type="ORF">phiOH_p53</name>
</gene>
<evidence type="ECO:0000313" key="1">
    <source>
        <dbReference type="EMBL" id="QIG66109.1"/>
    </source>
</evidence>
<sequence length="113" mass="11227">MNYGPIYMPIYGGGEGTAPAVTSAPSITGTAQVGQTLTATPAVFTGDPAPTVTRQWEKSTGGAYAAIEGATDLTYDPVVGDVGATIRVTEMATNSKGTVTSSSAPTAAVIAAE</sequence>